<accession>A0ACC2X3Q7</accession>
<comment type="caution">
    <text evidence="1">The sequence shown here is derived from an EMBL/GenBank/DDBJ whole genome shotgun (WGS) entry which is preliminary data.</text>
</comment>
<keyword evidence="2" id="KW-1185">Reference proteome</keyword>
<dbReference type="EMBL" id="JASBWV010000030">
    <property type="protein sequence ID" value="KAJ9118039.1"/>
    <property type="molecule type" value="Genomic_DNA"/>
</dbReference>
<gene>
    <name evidence="1" type="ORF">QFC24_006311</name>
</gene>
<proteinExistence type="predicted"/>
<reference evidence="1" key="1">
    <citation type="submission" date="2023-04" db="EMBL/GenBank/DDBJ databases">
        <title>Draft Genome sequencing of Naganishia species isolated from polar environments using Oxford Nanopore Technology.</title>
        <authorList>
            <person name="Leo P."/>
            <person name="Venkateswaran K."/>
        </authorList>
    </citation>
    <scope>NUCLEOTIDE SEQUENCE</scope>
    <source>
        <strain evidence="1">DBVPG 5303</strain>
    </source>
</reference>
<evidence type="ECO:0000313" key="2">
    <source>
        <dbReference type="Proteomes" id="UP001234202"/>
    </source>
</evidence>
<evidence type="ECO:0000313" key="1">
    <source>
        <dbReference type="EMBL" id="KAJ9118039.1"/>
    </source>
</evidence>
<protein>
    <submittedName>
        <fullName evidence="1">Uncharacterized protein</fullName>
    </submittedName>
</protein>
<name>A0ACC2X3Q7_9TREE</name>
<organism evidence="1 2">
    <name type="scientific">Naganishia onofrii</name>
    <dbReference type="NCBI Taxonomy" id="1851511"/>
    <lineage>
        <taxon>Eukaryota</taxon>
        <taxon>Fungi</taxon>
        <taxon>Dikarya</taxon>
        <taxon>Basidiomycota</taxon>
        <taxon>Agaricomycotina</taxon>
        <taxon>Tremellomycetes</taxon>
        <taxon>Filobasidiales</taxon>
        <taxon>Filobasidiaceae</taxon>
        <taxon>Naganishia</taxon>
    </lineage>
</organism>
<sequence length="220" mass="24254">MPSSDHFYTLGLTSGATQEQVKQAYRSLLLQHHPDKQPRRKDENRTPTPTSSALKTGNGDDEVETQEDRVIALTEAYRVLSDPELRADYERSGNVGKNGTNGVEGTTRQRQRNPTRVISLEEWTYHPATATDTTKQQAQNGHRNGTANGHADHDDANGAYYSHPCRCSGTFVITESQLEEGVDIVGCEGCGEWVGVGYEVVEDGDEGEEEERDAEDADGR</sequence>
<dbReference type="Proteomes" id="UP001234202">
    <property type="component" value="Unassembled WGS sequence"/>
</dbReference>